<feature type="compositionally biased region" description="Basic and acidic residues" evidence="19">
    <location>
        <begin position="608"/>
        <end position="619"/>
    </location>
</feature>
<dbReference type="Pfam" id="PF00890">
    <property type="entry name" value="FAD_binding_2"/>
    <property type="match status" value="1"/>
</dbReference>
<dbReference type="PANTHER" id="PTHR11632">
    <property type="entry name" value="SUCCINATE DEHYDROGENASE 2 FLAVOPROTEIN SUBUNIT"/>
    <property type="match status" value="1"/>
</dbReference>
<dbReference type="InterPro" id="IPR036188">
    <property type="entry name" value="FAD/NAD-bd_sf"/>
</dbReference>
<keyword evidence="12 18" id="KW-0560">Oxidoreductase</keyword>
<feature type="binding site" evidence="17">
    <location>
        <begin position="12"/>
        <end position="17"/>
    </location>
    <ligand>
        <name>FAD</name>
        <dbReference type="ChEBI" id="CHEBI:57692"/>
    </ligand>
</feature>
<dbReference type="InterPro" id="IPR037099">
    <property type="entry name" value="Fum_R/Succ_DH_flav-like_C_sf"/>
</dbReference>
<evidence type="ECO:0000256" key="19">
    <source>
        <dbReference type="SAM" id="MobiDB-lite"/>
    </source>
</evidence>
<evidence type="ECO:0000313" key="23">
    <source>
        <dbReference type="Proteomes" id="UP000222916"/>
    </source>
</evidence>
<dbReference type="InterPro" id="IPR014006">
    <property type="entry name" value="Succ_Dhase_FrdA_Gneg"/>
</dbReference>
<dbReference type="InterPro" id="IPR015939">
    <property type="entry name" value="Fum_Rdtase/Succ_DH_flav-like_C"/>
</dbReference>
<dbReference type="NCBIfam" id="TIGR01812">
    <property type="entry name" value="sdhA_frdA_Gneg"/>
    <property type="match status" value="1"/>
</dbReference>
<dbReference type="PRINTS" id="PR00368">
    <property type="entry name" value="FADPNR"/>
</dbReference>
<evidence type="ECO:0000256" key="5">
    <source>
        <dbReference type="ARBA" id="ARBA00014044"/>
    </source>
</evidence>
<accession>T0PG40</accession>
<dbReference type="FunFam" id="1.20.58.100:FF:000001">
    <property type="entry name" value="Succinate dehydrogenase flavoprotein subunit (SdhA)"/>
    <property type="match status" value="1"/>
</dbReference>
<dbReference type="NCBIfam" id="TIGR01176">
    <property type="entry name" value="fum_red_Fp"/>
    <property type="match status" value="1"/>
</dbReference>
<dbReference type="GO" id="GO:0009055">
    <property type="term" value="F:electron transfer activity"/>
    <property type="evidence" value="ECO:0007669"/>
    <property type="project" value="TreeGrafter"/>
</dbReference>
<evidence type="ECO:0000256" key="11">
    <source>
        <dbReference type="ARBA" id="ARBA00022982"/>
    </source>
</evidence>
<dbReference type="Gene3D" id="3.90.700.10">
    <property type="entry name" value="Succinate dehydrogenase/fumarate reductase flavoprotein, catalytic domain"/>
    <property type="match status" value="1"/>
</dbReference>
<comment type="cofactor">
    <cofactor evidence="1 17 18">
        <name>FAD</name>
        <dbReference type="ChEBI" id="CHEBI:57692"/>
    </cofactor>
</comment>
<evidence type="ECO:0000259" key="21">
    <source>
        <dbReference type="Pfam" id="PF02910"/>
    </source>
</evidence>
<dbReference type="GO" id="GO:0005886">
    <property type="term" value="C:plasma membrane"/>
    <property type="evidence" value="ECO:0007669"/>
    <property type="project" value="UniProtKB-SubCell"/>
</dbReference>
<dbReference type="SUPFAM" id="SSF56425">
    <property type="entry name" value="Succinate dehydrogenase/fumarate reductase flavoprotein, catalytic domain"/>
    <property type="match status" value="1"/>
</dbReference>
<dbReference type="FunFam" id="4.10.80.40:FF:000003">
    <property type="entry name" value="Fumarate reductase flavoprotein subunit"/>
    <property type="match status" value="1"/>
</dbReference>
<dbReference type="GO" id="GO:0008177">
    <property type="term" value="F:succinate dehydrogenase (quinone) activity"/>
    <property type="evidence" value="ECO:0007669"/>
    <property type="project" value="UniProtKB-EC"/>
</dbReference>
<keyword evidence="6 18" id="KW-0813">Transport</keyword>
<dbReference type="GO" id="GO:0006113">
    <property type="term" value="P:fermentation"/>
    <property type="evidence" value="ECO:0007669"/>
    <property type="project" value="TreeGrafter"/>
</dbReference>
<evidence type="ECO:0000256" key="12">
    <source>
        <dbReference type="ARBA" id="ARBA00023002"/>
    </source>
</evidence>
<evidence type="ECO:0000313" key="22">
    <source>
        <dbReference type="EMBL" id="ATP10672.1"/>
    </source>
</evidence>
<evidence type="ECO:0000256" key="4">
    <source>
        <dbReference type="ARBA" id="ARBA00012792"/>
    </source>
</evidence>
<dbReference type="PRINTS" id="PR00411">
    <property type="entry name" value="PNDRDTASEI"/>
</dbReference>
<dbReference type="Gene3D" id="1.20.58.100">
    <property type="entry name" value="Fumarate reductase/succinate dehydrogenase flavoprotein-like, C-terminal domain"/>
    <property type="match status" value="1"/>
</dbReference>
<comment type="subcellular location">
    <subcellularLocation>
        <location evidence="2">Cell inner membrane</location>
        <topology evidence="2">Peripheral membrane protein</topology>
        <orientation evidence="2">Cytoplasmic side</orientation>
    </subcellularLocation>
</comment>
<evidence type="ECO:0000256" key="1">
    <source>
        <dbReference type="ARBA" id="ARBA00001974"/>
    </source>
</evidence>
<evidence type="ECO:0000256" key="9">
    <source>
        <dbReference type="ARBA" id="ARBA00022741"/>
    </source>
</evidence>
<dbReference type="FunFam" id="3.90.700.10:FF:000003">
    <property type="entry name" value="Fumarate reductase flavoprotein subunit"/>
    <property type="match status" value="1"/>
</dbReference>
<feature type="domain" description="Fumarate reductase/succinate dehydrogenase flavoprotein-like C-terminal" evidence="21">
    <location>
        <begin position="453"/>
        <end position="580"/>
    </location>
</feature>
<evidence type="ECO:0000256" key="10">
    <source>
        <dbReference type="ARBA" id="ARBA00022827"/>
    </source>
</evidence>
<dbReference type="NCBIfam" id="NF006686">
    <property type="entry name" value="PRK09231.1"/>
    <property type="match status" value="1"/>
</dbReference>
<dbReference type="InterPro" id="IPR003952">
    <property type="entry name" value="FRD_SDH_FAD_BS"/>
</dbReference>
<organism evidence="22 23">
    <name type="scientific">Aeromonas salmonicida subsp. pectinolytica 34mel</name>
    <dbReference type="NCBI Taxonomy" id="1324960"/>
    <lineage>
        <taxon>Bacteria</taxon>
        <taxon>Pseudomonadati</taxon>
        <taxon>Pseudomonadota</taxon>
        <taxon>Gammaproteobacteria</taxon>
        <taxon>Aeromonadales</taxon>
        <taxon>Aeromonadaceae</taxon>
        <taxon>Aeromonas</taxon>
    </lineage>
</organism>
<evidence type="ECO:0000256" key="6">
    <source>
        <dbReference type="ARBA" id="ARBA00022448"/>
    </source>
</evidence>
<dbReference type="PANTHER" id="PTHR11632:SF82">
    <property type="entry name" value="FUMARATE REDUCTASE FLAVOPROTEIN SUBUNIT"/>
    <property type="match status" value="1"/>
</dbReference>
<dbReference type="Pfam" id="PF02910">
    <property type="entry name" value="Succ_DH_flav_C"/>
    <property type="match status" value="1"/>
</dbReference>
<evidence type="ECO:0000256" key="8">
    <source>
        <dbReference type="ARBA" id="ARBA00022630"/>
    </source>
</evidence>
<sequence>MDIIKTDVAIIGAGGGGLRAAIAIAEAHPELEIALISKVYPMRSHTVAAEGGAAGVVRDDDSLENHFNDTVSGGDWLCEQDVVDYFVNNATKEMVQLEHWGCPWSRKPDGKANVRRFGGMKIPRTWFAADKSGFHILHTLFQTSIKYPTIKRFDEHFCMDLIVEDGRVQGVLTFDIQNGISRFIQAKSVILATGGAGRVYRYNTNGGIVTGDGMALAYRHGVPLRDMEFVQYHPTGLPGTGILMTEGCRGEGGILVNKDGYRYLQDYGLGPETPVGQPKNKHMELGPRDRLSQAFWQEQQKGRVIQGPMGDVVHLDLRHLGEKYLKERLPFICELAKAYVGVDPVKEPIPVRPTAHYTMGGIETNGQCATRMPGLYALGECASVGLHGANRLGSNSLSEIVVFGKVAGEHAGEFAKTQAHGDTQALAAKAEQLIKQHLSLMDIDGTENPADIRNELGMSMEAGVGIYRTEELMQGTIDKINELKARYKKVKINDKSSVFNTDLLYAIELGYMLDVAEAMAHSALNRKESRGSHQRLDGYEERDDVNFLKHTLSFYNQEGAPTIDYSDVKITKSQPAKRVYGSEGEQQDKAKLAADTESQPVKPVPGSEGEKQDEAKKNG</sequence>
<gene>
    <name evidence="22" type="primary">frdA</name>
    <name evidence="22" type="ORF">Asalp_35800</name>
</gene>
<feature type="region of interest" description="Disordered" evidence="19">
    <location>
        <begin position="574"/>
        <end position="619"/>
    </location>
</feature>
<evidence type="ECO:0000259" key="20">
    <source>
        <dbReference type="Pfam" id="PF00890"/>
    </source>
</evidence>
<comment type="catalytic activity">
    <reaction evidence="14">
        <text>a menaquinone + succinate = a menaquinol + fumarate</text>
        <dbReference type="Rhea" id="RHEA:27834"/>
        <dbReference type="Rhea" id="RHEA-COMP:9537"/>
        <dbReference type="Rhea" id="RHEA-COMP:9539"/>
        <dbReference type="ChEBI" id="CHEBI:16374"/>
        <dbReference type="ChEBI" id="CHEBI:18151"/>
        <dbReference type="ChEBI" id="CHEBI:29806"/>
        <dbReference type="ChEBI" id="CHEBI:30031"/>
        <dbReference type="EC" id="1.3.5.1"/>
    </reaction>
</comment>
<dbReference type="GO" id="GO:0022900">
    <property type="term" value="P:electron transport chain"/>
    <property type="evidence" value="ECO:0007669"/>
    <property type="project" value="UniProtKB-UniRule"/>
</dbReference>
<evidence type="ECO:0000256" key="18">
    <source>
        <dbReference type="RuleBase" id="RU362050"/>
    </source>
</evidence>
<feature type="active site" description="Proton acceptor" evidence="16">
    <location>
        <position position="288"/>
    </location>
</feature>
<evidence type="ECO:0000256" key="7">
    <source>
        <dbReference type="ARBA" id="ARBA00022475"/>
    </source>
</evidence>
<feature type="binding site" evidence="17">
    <location>
        <begin position="396"/>
        <end position="397"/>
    </location>
    <ligand>
        <name>FAD</name>
        <dbReference type="ChEBI" id="CHEBI:57692"/>
    </ligand>
</feature>
<keyword evidence="13" id="KW-0472">Membrane</keyword>
<dbReference type="InterPro" id="IPR030664">
    <property type="entry name" value="SdhA/FrdA/AprA"/>
</dbReference>
<dbReference type="GO" id="GO:0009061">
    <property type="term" value="P:anaerobic respiration"/>
    <property type="evidence" value="ECO:0007669"/>
    <property type="project" value="InterPro"/>
</dbReference>
<dbReference type="Proteomes" id="UP000222916">
    <property type="component" value="Chromosome"/>
</dbReference>
<dbReference type="GO" id="GO:0050660">
    <property type="term" value="F:flavin adenine dinucleotide binding"/>
    <property type="evidence" value="ECO:0007669"/>
    <property type="project" value="InterPro"/>
</dbReference>
<name>T0PG40_AERSA</name>
<feature type="binding site" evidence="17">
    <location>
        <begin position="37"/>
        <end position="52"/>
    </location>
    <ligand>
        <name>FAD</name>
        <dbReference type="ChEBI" id="CHEBI:57692"/>
    </ligand>
</feature>
<feature type="binding site" evidence="17">
    <location>
        <position position="233"/>
    </location>
    <ligand>
        <name>substrate</name>
    </ligand>
</feature>
<dbReference type="SUPFAM" id="SSF46977">
    <property type="entry name" value="Succinate dehydrogenase/fumarate reductase flavoprotein C-terminal domain"/>
    <property type="match status" value="1"/>
</dbReference>
<keyword evidence="11 18" id="KW-0249">Electron transport</keyword>
<protein>
    <recommendedName>
        <fullName evidence="5 18">Fumarate reductase flavoprotein subunit</fullName>
        <ecNumber evidence="4 18">1.3.5.1</ecNumber>
    </recommendedName>
</protein>
<dbReference type="PROSITE" id="PS00504">
    <property type="entry name" value="FRD_SDH_FAD_BINDING"/>
    <property type="match status" value="1"/>
</dbReference>
<dbReference type="SUPFAM" id="SSF51905">
    <property type="entry name" value="FAD/NAD(P)-binding domain"/>
    <property type="match status" value="1"/>
</dbReference>
<reference evidence="23" key="1">
    <citation type="journal article" date="2018" name="BMC Genomics">
        <title>The complete and fully assembled genome sequence of Aeromonas salmonicida subsp. pectinolytica and its comparative analysis with other Aeromonas species: investigation of the mobilome in environmental and pathogenic strains.</title>
        <authorList>
            <person name="Pfeiffer F."/>
            <person name="Zamora-Lagos M.A."/>
            <person name="Blettinger M."/>
            <person name="Yeroslaviz A."/>
            <person name="Dahl A."/>
            <person name="Gruber S."/>
            <person name="Habermann B.H."/>
        </authorList>
    </citation>
    <scope>NUCLEOTIDE SEQUENCE [LARGE SCALE GENOMIC DNA]</scope>
    <source>
        <strain evidence="23">34mel</strain>
    </source>
</reference>
<evidence type="ECO:0000256" key="17">
    <source>
        <dbReference type="PIRSR" id="PIRSR630664-51"/>
    </source>
</evidence>
<comment type="similarity">
    <text evidence="3 18">Belongs to the FAD-dependent oxidoreductase 2 family. FRD/SDH subfamily.</text>
</comment>
<evidence type="ECO:0000256" key="15">
    <source>
        <dbReference type="ARBA" id="ARBA00049220"/>
    </source>
</evidence>
<dbReference type="AlphaFoldDB" id="T0PG40"/>
<dbReference type="Gene3D" id="4.10.80.40">
    <property type="entry name" value="succinate dehydrogenase protein domain"/>
    <property type="match status" value="1"/>
</dbReference>
<evidence type="ECO:0000256" key="13">
    <source>
        <dbReference type="ARBA" id="ARBA00023136"/>
    </source>
</evidence>
<dbReference type="EC" id="1.3.5.1" evidence="4 18"/>
<dbReference type="InterPro" id="IPR027477">
    <property type="entry name" value="Succ_DH/fumarate_Rdtase_cat_sf"/>
</dbReference>
<comment type="catalytic activity">
    <reaction evidence="15 18">
        <text>a quinone + succinate = fumarate + a quinol</text>
        <dbReference type="Rhea" id="RHEA:40523"/>
        <dbReference type="ChEBI" id="CHEBI:24646"/>
        <dbReference type="ChEBI" id="CHEBI:29806"/>
        <dbReference type="ChEBI" id="CHEBI:30031"/>
        <dbReference type="ChEBI" id="CHEBI:132124"/>
        <dbReference type="EC" id="1.3.5.1"/>
    </reaction>
</comment>
<dbReference type="Gene3D" id="3.50.50.60">
    <property type="entry name" value="FAD/NAD(P)-binding domain"/>
    <property type="match status" value="1"/>
</dbReference>
<proteinExistence type="inferred from homology"/>
<dbReference type="InterPro" id="IPR005884">
    <property type="entry name" value="Fum_red_fp"/>
</dbReference>
<feature type="binding site" evidence="17">
    <location>
        <position position="380"/>
    </location>
    <ligand>
        <name>FAD</name>
        <dbReference type="ChEBI" id="CHEBI:57692"/>
    </ligand>
</feature>
<dbReference type="InterPro" id="IPR003953">
    <property type="entry name" value="FAD-dep_OxRdtase_2_FAD-bd"/>
</dbReference>
<comment type="subunit">
    <text evidence="18">Part of an enzyme complex containing four subunits: a flavoprotein (FrdA), an iron-sulfur protein (FrdB), and two hydrophobic anchor proteins (FrdC and FrdD).</text>
</comment>
<evidence type="ECO:0000256" key="2">
    <source>
        <dbReference type="ARBA" id="ARBA00004515"/>
    </source>
</evidence>
<dbReference type="EMBL" id="CP022426">
    <property type="protein sequence ID" value="ATP10672.1"/>
    <property type="molecule type" value="Genomic_DNA"/>
</dbReference>
<dbReference type="PIRSF" id="PIRSF000171">
    <property type="entry name" value="SDHA_APRA_LASPO"/>
    <property type="match status" value="1"/>
</dbReference>
<feature type="binding site" evidence="17">
    <location>
        <position position="245"/>
    </location>
    <ligand>
        <name>substrate</name>
    </ligand>
</feature>
<keyword evidence="10 17" id="KW-0274">FAD</keyword>
<keyword evidence="8 17" id="KW-0285">Flavoprotein</keyword>
<feature type="binding site" evidence="17">
    <location>
        <position position="212"/>
    </location>
    <ligand>
        <name>FAD</name>
        <dbReference type="ChEBI" id="CHEBI:57692"/>
    </ligand>
</feature>
<keyword evidence="7" id="KW-1003">Cell membrane</keyword>
<feature type="domain" description="FAD-dependent oxidoreductase 2 FAD-binding" evidence="20">
    <location>
        <begin position="7"/>
        <end position="397"/>
    </location>
</feature>
<dbReference type="RefSeq" id="WP_021138211.1">
    <property type="nucleotide sequence ID" value="NZ_ARYZ02000002.1"/>
</dbReference>
<feature type="binding site" evidence="17">
    <location>
        <position position="356"/>
    </location>
    <ligand>
        <name>substrate</name>
    </ligand>
</feature>
<evidence type="ECO:0000256" key="16">
    <source>
        <dbReference type="PIRSR" id="PIRSR000171-1"/>
    </source>
</evidence>
<feature type="binding site" evidence="17">
    <location>
        <position position="391"/>
    </location>
    <ligand>
        <name>substrate</name>
    </ligand>
</feature>
<evidence type="ECO:0000256" key="14">
    <source>
        <dbReference type="ARBA" id="ARBA00034412"/>
    </source>
</evidence>
<evidence type="ECO:0000256" key="3">
    <source>
        <dbReference type="ARBA" id="ARBA00008040"/>
    </source>
</evidence>
<keyword evidence="9" id="KW-0547">Nucleotide-binding</keyword>